<dbReference type="AlphaFoldDB" id="A0A9J6R982"/>
<keyword evidence="3" id="KW-1185">Reference proteome</keyword>
<keyword evidence="1" id="KW-1133">Transmembrane helix</keyword>
<dbReference type="EMBL" id="JAPRAT010000002">
    <property type="protein sequence ID" value="MCZ0701833.1"/>
    <property type="molecule type" value="Genomic_DNA"/>
</dbReference>
<protein>
    <recommendedName>
        <fullName evidence="4">SdpI family protein</fullName>
    </recommendedName>
</protein>
<organism evidence="2 3">
    <name type="scientific">Natronobacillus azotifigens</name>
    <dbReference type="NCBI Taxonomy" id="472978"/>
    <lineage>
        <taxon>Bacteria</taxon>
        <taxon>Bacillati</taxon>
        <taxon>Bacillota</taxon>
        <taxon>Bacilli</taxon>
        <taxon>Bacillales</taxon>
        <taxon>Bacillaceae</taxon>
        <taxon>Natronobacillus</taxon>
    </lineage>
</organism>
<dbReference type="RefSeq" id="WP_268778602.1">
    <property type="nucleotide sequence ID" value="NZ_JAPRAT010000002.1"/>
</dbReference>
<gene>
    <name evidence="2" type="ORF">OWO01_01235</name>
</gene>
<evidence type="ECO:0008006" key="4">
    <source>
        <dbReference type="Google" id="ProtNLM"/>
    </source>
</evidence>
<sequence>MKNGSDAGLIYWKLNYKSKFIRTLWMIPICFIAIILLLITDGLIPRTVILSLLIVVTLILQLIYTNIKWKNECNSDNSS</sequence>
<comment type="caution">
    <text evidence="2">The sequence shown here is derived from an EMBL/GenBank/DDBJ whole genome shotgun (WGS) entry which is preliminary data.</text>
</comment>
<proteinExistence type="predicted"/>
<name>A0A9J6R982_9BACI</name>
<reference evidence="2" key="1">
    <citation type="submission" date="2022-11" db="EMBL/GenBank/DDBJ databases">
        <title>WGS of Natronobacillus azotifigens 24KS-1, an anaerobic diazotrophic haloalkaliphile from soda-rich habitats.</title>
        <authorList>
            <person name="Sorokin D.Y."/>
            <person name="Merkel A.Y."/>
        </authorList>
    </citation>
    <scope>NUCLEOTIDE SEQUENCE</scope>
    <source>
        <strain evidence="2">24KS-1</strain>
    </source>
</reference>
<feature type="transmembrane region" description="Helical" evidence="1">
    <location>
        <begin position="46"/>
        <end position="64"/>
    </location>
</feature>
<accession>A0A9J6R982</accession>
<dbReference type="Proteomes" id="UP001084197">
    <property type="component" value="Unassembled WGS sequence"/>
</dbReference>
<keyword evidence="1" id="KW-0812">Transmembrane</keyword>
<evidence type="ECO:0000313" key="2">
    <source>
        <dbReference type="EMBL" id="MCZ0701833.1"/>
    </source>
</evidence>
<evidence type="ECO:0000256" key="1">
    <source>
        <dbReference type="SAM" id="Phobius"/>
    </source>
</evidence>
<feature type="transmembrane region" description="Helical" evidence="1">
    <location>
        <begin position="20"/>
        <end position="40"/>
    </location>
</feature>
<keyword evidence="1" id="KW-0472">Membrane</keyword>
<evidence type="ECO:0000313" key="3">
    <source>
        <dbReference type="Proteomes" id="UP001084197"/>
    </source>
</evidence>